<organism evidence="8 9">
    <name type="scientific">Heterodermia speciosa</name>
    <dbReference type="NCBI Taxonomy" id="116794"/>
    <lineage>
        <taxon>Eukaryota</taxon>
        <taxon>Fungi</taxon>
        <taxon>Dikarya</taxon>
        <taxon>Ascomycota</taxon>
        <taxon>Pezizomycotina</taxon>
        <taxon>Lecanoromycetes</taxon>
        <taxon>OSLEUM clade</taxon>
        <taxon>Lecanoromycetidae</taxon>
        <taxon>Caliciales</taxon>
        <taxon>Physciaceae</taxon>
        <taxon>Heterodermia</taxon>
    </lineage>
</organism>
<dbReference type="PROSITE" id="PS50088">
    <property type="entry name" value="ANK_REPEAT"/>
    <property type="match status" value="2"/>
</dbReference>
<dbReference type="InterPro" id="IPR036770">
    <property type="entry name" value="Ankyrin_rpt-contain_sf"/>
</dbReference>
<evidence type="ECO:0000313" key="8">
    <source>
        <dbReference type="EMBL" id="CAF9903027.1"/>
    </source>
</evidence>
<evidence type="ECO:0000256" key="4">
    <source>
        <dbReference type="ARBA" id="ARBA00023321"/>
    </source>
</evidence>
<keyword evidence="3 5" id="KW-0040">ANK repeat</keyword>
<protein>
    <recommendedName>
        <fullName evidence="7">HTH APSES-type domain-containing protein</fullName>
    </recommendedName>
</protein>
<feature type="repeat" description="ANK" evidence="5">
    <location>
        <begin position="248"/>
        <end position="280"/>
    </location>
</feature>
<dbReference type="GO" id="GO:0003677">
    <property type="term" value="F:DNA binding"/>
    <property type="evidence" value="ECO:0007669"/>
    <property type="project" value="InterPro"/>
</dbReference>
<dbReference type="GO" id="GO:0030907">
    <property type="term" value="C:MBF transcription complex"/>
    <property type="evidence" value="ECO:0007669"/>
    <property type="project" value="TreeGrafter"/>
</dbReference>
<keyword evidence="2" id="KW-0749">Sporulation</keyword>
<dbReference type="FunFam" id="3.10.260.10:FF:000001">
    <property type="entry name" value="APSES transcription factor (MbpA)"/>
    <property type="match status" value="1"/>
</dbReference>
<dbReference type="GO" id="GO:0048315">
    <property type="term" value="P:conidium formation"/>
    <property type="evidence" value="ECO:0007669"/>
    <property type="project" value="UniProtKB-KW"/>
</dbReference>
<dbReference type="Pfam" id="PF04383">
    <property type="entry name" value="KilA-N"/>
    <property type="match status" value="1"/>
</dbReference>
<evidence type="ECO:0000259" key="7">
    <source>
        <dbReference type="PROSITE" id="PS51299"/>
    </source>
</evidence>
<dbReference type="InterPro" id="IPR003163">
    <property type="entry name" value="Tscrpt_reg_HTH_APSES-type"/>
</dbReference>
<gene>
    <name evidence="8" type="ORF">HETSPECPRED_000092</name>
</gene>
<dbReference type="GO" id="GO:0033309">
    <property type="term" value="C:SBF transcription complex"/>
    <property type="evidence" value="ECO:0007669"/>
    <property type="project" value="TreeGrafter"/>
</dbReference>
<dbReference type="Gene3D" id="3.10.260.10">
    <property type="entry name" value="Transcription regulator HTH, APSES-type DNA-binding domain"/>
    <property type="match status" value="1"/>
</dbReference>
<sequence length="671" mass="74362">MAPSRLSEDGIYTATYSNVPVFEFNVAGSHVMRRRQDNWINATHILKIADYDKPQRTRILEREVQKGVHEKVQGGYGKYQGTWVPLPDGRVLAERNGVLDKLRPLFDFIPGDISPPQAPKHATNKPKLPKPAQPNKKQKTKARPSASQISEDFEDVSAQLNDDESLENSSVYSASFIQDHETPYYTHQVPGRKRKRAPEAQVADQHQTLYADTLLDYFMLSSSDTPPFGLEPPMPPPGYGVDRPIDDLGHTALHWATAMGDISVVKAFLDLNADPGSRNARGETPLIRAVVFTNNYDKGTTSQIVDLLKDTLCIQDDYGCTVLHHVAAITQNRNRTRAARSYLEVLLHKLCQILPSQQFADFLNARDHQGDTALHIVARHLAKKCIRTLLGRGAITDIQNNAGDTADQYIHRFASQHQDEYALVSSSPVQSGMVLANGHAPGRIAATGPSPYFGTEAARSFSESFGNLASGKGLQIAIAIDAEMKDKETDLDEAHRLLANVENERSICRAKTYALLSMEGLKDGSDDPELEELQREYDSLKAISESYLEQQQHKELHTAVREEESKLPPSAHHAQVNGASINESSLQERLQLAWELAAEQEKRQQLVRTVVEAQATAGMSDKGERLKTLIATIIGVPEDEVVGLVPELLEELELNKMDGINGRSETAIFAH</sequence>
<feature type="domain" description="HTH APSES-type" evidence="7">
    <location>
        <begin position="11"/>
        <end position="117"/>
    </location>
</feature>
<evidence type="ECO:0000256" key="2">
    <source>
        <dbReference type="ARBA" id="ARBA00022969"/>
    </source>
</evidence>
<evidence type="ECO:0000256" key="5">
    <source>
        <dbReference type="PROSITE-ProRule" id="PRU00023"/>
    </source>
</evidence>
<dbReference type="AlphaFoldDB" id="A0A8H3ECR1"/>
<proteinExistence type="predicted"/>
<evidence type="ECO:0000313" key="9">
    <source>
        <dbReference type="Proteomes" id="UP000664521"/>
    </source>
</evidence>
<dbReference type="SMART" id="SM00248">
    <property type="entry name" value="ANK"/>
    <property type="match status" value="2"/>
</dbReference>
<keyword evidence="9" id="KW-1185">Reference proteome</keyword>
<feature type="region of interest" description="Disordered" evidence="6">
    <location>
        <begin position="110"/>
        <end position="151"/>
    </location>
</feature>
<dbReference type="GO" id="GO:0030435">
    <property type="term" value="P:sporulation resulting in formation of a cellular spore"/>
    <property type="evidence" value="ECO:0007669"/>
    <property type="project" value="UniProtKB-KW"/>
</dbReference>
<dbReference type="SUPFAM" id="SSF48403">
    <property type="entry name" value="Ankyrin repeat"/>
    <property type="match status" value="1"/>
</dbReference>
<dbReference type="PROSITE" id="PS51299">
    <property type="entry name" value="HTH_APSES"/>
    <property type="match status" value="1"/>
</dbReference>
<keyword evidence="4" id="KW-0183">Conidiation</keyword>
<dbReference type="OrthoDB" id="6718656at2759"/>
<name>A0A8H3ECR1_9LECA</name>
<dbReference type="Pfam" id="PF12796">
    <property type="entry name" value="Ank_2"/>
    <property type="match status" value="1"/>
</dbReference>
<feature type="repeat" description="ANK" evidence="5">
    <location>
        <begin position="369"/>
        <end position="401"/>
    </location>
</feature>
<dbReference type="InterPro" id="IPR051642">
    <property type="entry name" value="SWI6-like"/>
</dbReference>
<dbReference type="PANTHER" id="PTHR43828:SF15">
    <property type="entry name" value="TRANSCRIPTION FACTOR MBP1"/>
    <property type="match status" value="1"/>
</dbReference>
<evidence type="ECO:0000256" key="3">
    <source>
        <dbReference type="ARBA" id="ARBA00023043"/>
    </source>
</evidence>
<accession>A0A8H3ECR1</accession>
<evidence type="ECO:0000256" key="1">
    <source>
        <dbReference type="ARBA" id="ARBA00022737"/>
    </source>
</evidence>
<dbReference type="InterPro" id="IPR018004">
    <property type="entry name" value="KilA/APSES_HTH"/>
</dbReference>
<dbReference type="Proteomes" id="UP000664521">
    <property type="component" value="Unassembled WGS sequence"/>
</dbReference>
<dbReference type="InterPro" id="IPR036887">
    <property type="entry name" value="HTH_APSES_sf"/>
</dbReference>
<dbReference type="PANTHER" id="PTHR43828">
    <property type="entry name" value="ASPARAGINASE"/>
    <property type="match status" value="1"/>
</dbReference>
<dbReference type="EMBL" id="CAJPDS010000001">
    <property type="protein sequence ID" value="CAF9903027.1"/>
    <property type="molecule type" value="Genomic_DNA"/>
</dbReference>
<dbReference type="Gene3D" id="1.25.40.20">
    <property type="entry name" value="Ankyrin repeat-containing domain"/>
    <property type="match status" value="1"/>
</dbReference>
<evidence type="ECO:0000256" key="6">
    <source>
        <dbReference type="SAM" id="MobiDB-lite"/>
    </source>
</evidence>
<keyword evidence="1" id="KW-0677">Repeat</keyword>
<comment type="caution">
    <text evidence="8">The sequence shown here is derived from an EMBL/GenBank/DDBJ whole genome shotgun (WGS) entry which is preliminary data.</text>
</comment>
<dbReference type="SMART" id="SM01252">
    <property type="entry name" value="KilA-N"/>
    <property type="match status" value="1"/>
</dbReference>
<dbReference type="InterPro" id="IPR002110">
    <property type="entry name" value="Ankyrin_rpt"/>
</dbReference>
<reference evidence="8" key="1">
    <citation type="submission" date="2021-03" db="EMBL/GenBank/DDBJ databases">
        <authorList>
            <person name="Tagirdzhanova G."/>
        </authorList>
    </citation>
    <scope>NUCLEOTIDE SEQUENCE</scope>
</reference>
<dbReference type="PROSITE" id="PS50297">
    <property type="entry name" value="ANK_REP_REGION"/>
    <property type="match status" value="1"/>
</dbReference>
<dbReference type="GO" id="GO:0001228">
    <property type="term" value="F:DNA-binding transcription activator activity, RNA polymerase II-specific"/>
    <property type="evidence" value="ECO:0007669"/>
    <property type="project" value="UniProtKB-ARBA"/>
</dbReference>
<dbReference type="SUPFAM" id="SSF54616">
    <property type="entry name" value="DNA-binding domain of Mlu1-box binding protein MBP1"/>
    <property type="match status" value="1"/>
</dbReference>